<evidence type="ECO:0000313" key="2">
    <source>
        <dbReference type="Proteomes" id="UP001165082"/>
    </source>
</evidence>
<dbReference type="GO" id="GO:0004767">
    <property type="term" value="F:sphingomyelin phosphodiesterase activity"/>
    <property type="evidence" value="ECO:0007669"/>
    <property type="project" value="InterPro"/>
</dbReference>
<reference evidence="1" key="1">
    <citation type="submission" date="2022-07" db="EMBL/GenBank/DDBJ databases">
        <title>Genome analysis of Parmales, a sister group of diatoms, reveals the evolutionary specialization of diatoms from phago-mixotrophs to photoautotrophs.</title>
        <authorList>
            <person name="Ban H."/>
            <person name="Sato S."/>
            <person name="Yoshikawa S."/>
            <person name="Kazumasa Y."/>
            <person name="Nakamura Y."/>
            <person name="Ichinomiya M."/>
            <person name="Saitoh K."/>
            <person name="Sato N."/>
            <person name="Blanc-Mathieu R."/>
            <person name="Endo H."/>
            <person name="Kuwata A."/>
            <person name="Ogata H."/>
        </authorList>
    </citation>
    <scope>NUCLEOTIDE SEQUENCE</scope>
</reference>
<dbReference type="Gene3D" id="3.60.10.10">
    <property type="entry name" value="Endonuclease/exonuclease/phosphatase"/>
    <property type="match status" value="1"/>
</dbReference>
<evidence type="ECO:0008006" key="3">
    <source>
        <dbReference type="Google" id="ProtNLM"/>
    </source>
</evidence>
<dbReference type="PANTHER" id="PTHR16320:SF1">
    <property type="entry name" value="SPHINGOMYELINASE DDB_G0288017"/>
    <property type="match status" value="1"/>
</dbReference>
<proteinExistence type="predicted"/>
<dbReference type="PANTHER" id="PTHR16320">
    <property type="entry name" value="SPHINGOMYELINASE FAMILY MEMBER"/>
    <property type="match status" value="1"/>
</dbReference>
<dbReference type="InterPro" id="IPR038772">
    <property type="entry name" value="Sph/SMPD2-like"/>
</dbReference>
<name>A0A9W7F6U0_9STRA</name>
<protein>
    <recommendedName>
        <fullName evidence="3">Endonuclease/exonuclease/phosphatase domain-containing protein</fullName>
    </recommendedName>
</protein>
<gene>
    <name evidence="1" type="ORF">TrRE_jg6206</name>
</gene>
<dbReference type="EMBL" id="BRXZ01000032">
    <property type="protein sequence ID" value="GMI03428.1"/>
    <property type="molecule type" value="Genomic_DNA"/>
</dbReference>
<keyword evidence="2" id="KW-1185">Reference proteome</keyword>
<accession>A0A9W7F6U0</accession>
<sequence>SPPPLPQHINVNQPNRRLQEYCNRLLSTPASLLPTVICFQESFSPYVSHGIIKTTLKSIYPYMVVSPIPPKYAVPGFSKALEMDSGLMVCSLRPITFSYSKAYGISVGADNQANKGCCVVGISTGGGGGEEVVVGTSHLQSDETNDPLWWGVAGDRGLKARTIKRTQFGIMADLIRGTVEGRRSEGKNVVGVVACGDFNVKGELCTVVDPTPGGDTRVKISSNSEHDSMMSQLDAAVEGGWKDSYRELKPIDMGDVYSVDEVGITIDGERNSDCNPLELQRLDYVLYSGAMTVKRAEVLHNPWTSIGQEDFDEGGMFKEGKSTMVEGRPEGRGKCFSDHNGVVVEFKI</sequence>
<dbReference type="InterPro" id="IPR036691">
    <property type="entry name" value="Endo/exonu/phosph_ase_sf"/>
</dbReference>
<organism evidence="1 2">
    <name type="scientific">Triparma retinervis</name>
    <dbReference type="NCBI Taxonomy" id="2557542"/>
    <lineage>
        <taxon>Eukaryota</taxon>
        <taxon>Sar</taxon>
        <taxon>Stramenopiles</taxon>
        <taxon>Ochrophyta</taxon>
        <taxon>Bolidophyceae</taxon>
        <taxon>Parmales</taxon>
        <taxon>Triparmaceae</taxon>
        <taxon>Triparma</taxon>
    </lineage>
</organism>
<comment type="caution">
    <text evidence="1">The sequence shown here is derived from an EMBL/GenBank/DDBJ whole genome shotgun (WGS) entry which is preliminary data.</text>
</comment>
<dbReference type="AlphaFoldDB" id="A0A9W7F6U0"/>
<dbReference type="Proteomes" id="UP001165082">
    <property type="component" value="Unassembled WGS sequence"/>
</dbReference>
<feature type="non-terminal residue" evidence="1">
    <location>
        <position position="1"/>
    </location>
</feature>
<evidence type="ECO:0000313" key="1">
    <source>
        <dbReference type="EMBL" id="GMI03428.1"/>
    </source>
</evidence>
<dbReference type="SUPFAM" id="SSF56219">
    <property type="entry name" value="DNase I-like"/>
    <property type="match status" value="1"/>
</dbReference>
<dbReference type="GO" id="GO:0005737">
    <property type="term" value="C:cytoplasm"/>
    <property type="evidence" value="ECO:0007669"/>
    <property type="project" value="TreeGrafter"/>
</dbReference>
<dbReference type="OrthoDB" id="40902at2759"/>